<accession>A0A7J7K109</accession>
<sequence length="326" mass="36834">MDSWFLAAVQGSSGNELFKAEDPLRRFCLGTLKNIPAQLICIILVLGQAFLINNHLVASSDPKNANLWIWFVGDGLIILLFIAAFYFKEWRLTSLTSKHKDSTGFMKGLPLGILGWFLYATLLGTRIAIIFKKDVQLESEISDLRLTISGTALICVMFTIGHHHNKESLARRASILSLARNFTIDLLDTVEILNVLFEIAKEHKTDFPLVLEDIVLAIVTLNLLRPSVSLISLFMDHFSTRRRALEIKIAKTIMELLLLNIPLLTIRIYLSVHYGEFLSVFLVKNIMGSIVGMVEIYDCVYDIYEYKNEKVTESESSEPGKEGTDF</sequence>
<dbReference type="InterPro" id="IPR026624">
    <property type="entry name" value="CECR6"/>
</dbReference>
<comment type="similarity">
    <text evidence="1">Belongs to the TMEM121 family.</text>
</comment>
<dbReference type="Proteomes" id="UP000593567">
    <property type="component" value="Unassembled WGS sequence"/>
</dbReference>
<dbReference type="InterPro" id="IPR032776">
    <property type="entry name" value="CECR6/TMEM121"/>
</dbReference>
<organism evidence="3 4">
    <name type="scientific">Bugula neritina</name>
    <name type="common">Brown bryozoan</name>
    <name type="synonym">Sertularia neritina</name>
    <dbReference type="NCBI Taxonomy" id="10212"/>
    <lineage>
        <taxon>Eukaryota</taxon>
        <taxon>Metazoa</taxon>
        <taxon>Spiralia</taxon>
        <taxon>Lophotrochozoa</taxon>
        <taxon>Bryozoa</taxon>
        <taxon>Gymnolaemata</taxon>
        <taxon>Cheilostomatida</taxon>
        <taxon>Flustrina</taxon>
        <taxon>Buguloidea</taxon>
        <taxon>Bugulidae</taxon>
        <taxon>Bugula</taxon>
    </lineage>
</organism>
<feature type="transmembrane region" description="Helical" evidence="2">
    <location>
        <begin position="35"/>
        <end position="56"/>
    </location>
</feature>
<dbReference type="PANTHER" id="PTHR47399">
    <property type="entry name" value="TRANSMEMBRANE PROTEIN 121B"/>
    <property type="match status" value="1"/>
</dbReference>
<feature type="transmembrane region" description="Helical" evidence="2">
    <location>
        <begin position="108"/>
        <end position="131"/>
    </location>
</feature>
<gene>
    <name evidence="3" type="ORF">EB796_010494</name>
</gene>
<comment type="caution">
    <text evidence="3">The sequence shown here is derived from an EMBL/GenBank/DDBJ whole genome shotgun (WGS) entry which is preliminary data.</text>
</comment>
<evidence type="ECO:0000313" key="4">
    <source>
        <dbReference type="Proteomes" id="UP000593567"/>
    </source>
</evidence>
<name>A0A7J7K109_BUGNE</name>
<reference evidence="3" key="1">
    <citation type="submission" date="2020-06" db="EMBL/GenBank/DDBJ databases">
        <title>Draft genome of Bugula neritina, a colonial animal packing powerful symbionts and potential medicines.</title>
        <authorList>
            <person name="Rayko M."/>
        </authorList>
    </citation>
    <scope>NUCLEOTIDE SEQUENCE [LARGE SCALE GENOMIC DNA]</scope>
    <source>
        <strain evidence="3">Kwan_BN1</strain>
    </source>
</reference>
<keyword evidence="2" id="KW-0472">Membrane</keyword>
<evidence type="ECO:0000313" key="3">
    <source>
        <dbReference type="EMBL" id="KAF6031258.1"/>
    </source>
</evidence>
<keyword evidence="2" id="KW-0812">Transmembrane</keyword>
<dbReference type="EMBL" id="VXIV02001632">
    <property type="protein sequence ID" value="KAF6031258.1"/>
    <property type="molecule type" value="Genomic_DNA"/>
</dbReference>
<evidence type="ECO:0000256" key="1">
    <source>
        <dbReference type="ARBA" id="ARBA00007711"/>
    </source>
</evidence>
<dbReference type="AlphaFoldDB" id="A0A7J7K109"/>
<feature type="transmembrane region" description="Helical" evidence="2">
    <location>
        <begin position="214"/>
        <end position="235"/>
    </location>
</feature>
<feature type="transmembrane region" description="Helical" evidence="2">
    <location>
        <begin position="256"/>
        <end position="274"/>
    </location>
</feature>
<dbReference type="Pfam" id="PF14997">
    <property type="entry name" value="CECR6_TMEM121"/>
    <property type="match status" value="1"/>
</dbReference>
<dbReference type="OrthoDB" id="5964337at2759"/>
<proteinExistence type="inferred from homology"/>
<evidence type="ECO:0000256" key="2">
    <source>
        <dbReference type="SAM" id="Phobius"/>
    </source>
</evidence>
<protein>
    <submittedName>
        <fullName evidence="3">Uncharacterized protein</fullName>
    </submittedName>
</protein>
<dbReference type="PANTHER" id="PTHR47399:SF1">
    <property type="entry name" value="TRANSMEMBRANE PROTEIN 121B"/>
    <property type="match status" value="1"/>
</dbReference>
<feature type="transmembrane region" description="Helical" evidence="2">
    <location>
        <begin position="68"/>
        <end position="87"/>
    </location>
</feature>
<keyword evidence="2" id="KW-1133">Transmembrane helix</keyword>
<keyword evidence="4" id="KW-1185">Reference proteome</keyword>